<dbReference type="Pfam" id="PF03725">
    <property type="entry name" value="RNase_PH_C"/>
    <property type="match status" value="1"/>
</dbReference>
<dbReference type="GO" id="GO:0016075">
    <property type="term" value="P:rRNA catabolic process"/>
    <property type="evidence" value="ECO:0007669"/>
    <property type="project" value="UniProtKB-UniRule"/>
</dbReference>
<keyword evidence="2 7" id="KW-0698">rRNA processing</keyword>
<dbReference type="PANTHER" id="PTHR11953">
    <property type="entry name" value="EXOSOME COMPLEX COMPONENT"/>
    <property type="match status" value="1"/>
</dbReference>
<organism evidence="10 11">
    <name type="scientific">Roseospira navarrensis</name>
    <dbReference type="NCBI Taxonomy" id="140058"/>
    <lineage>
        <taxon>Bacteria</taxon>
        <taxon>Pseudomonadati</taxon>
        <taxon>Pseudomonadota</taxon>
        <taxon>Alphaproteobacteria</taxon>
        <taxon>Rhodospirillales</taxon>
        <taxon>Rhodospirillaceae</taxon>
        <taxon>Roseospira</taxon>
    </lineage>
</organism>
<evidence type="ECO:0000256" key="1">
    <source>
        <dbReference type="ARBA" id="ARBA00006678"/>
    </source>
</evidence>
<proteinExistence type="inferred from homology"/>
<evidence type="ECO:0000256" key="7">
    <source>
        <dbReference type="HAMAP-Rule" id="MF_00564"/>
    </source>
</evidence>
<dbReference type="SUPFAM" id="SSF54211">
    <property type="entry name" value="Ribosomal protein S5 domain 2-like"/>
    <property type="match status" value="1"/>
</dbReference>
<sequence length="242" mass="25607">MRPSGRRPDQLRPITLETVGINKHAEGACLARFGDTHVLCTASVEERVPPWLRNTGKGWVTAEYGMLPRSTNTRTDREAARGKQSGRTQEIQRLIGRSLRAVTDLEALGEVQVRVDCDVIQADGGTRTAAITGGFVALALAFRRVQARGLISTIPLIGQVAAISCGLVDGTPVLDLDYVEDSGAQADANFVMTDSGGIVEIQGTAETTPFAQAEFMALMELARAGITDLCAAQATALAATPG</sequence>
<comment type="caution">
    <text evidence="10">The sequence shown here is derived from an EMBL/GenBank/DDBJ whole genome shotgun (WGS) entry which is preliminary data.</text>
</comment>
<feature type="domain" description="Exoribonuclease phosphorolytic" evidence="9">
    <location>
        <begin position="159"/>
        <end position="224"/>
    </location>
</feature>
<dbReference type="InterPro" id="IPR036345">
    <property type="entry name" value="ExoRNase_PH_dom2_sf"/>
</dbReference>
<dbReference type="CDD" id="cd11362">
    <property type="entry name" value="RNase_PH_bact"/>
    <property type="match status" value="1"/>
</dbReference>
<dbReference type="AlphaFoldDB" id="A0A7X1ZFF9"/>
<dbReference type="InterPro" id="IPR015847">
    <property type="entry name" value="ExoRNase_PH_dom2"/>
</dbReference>
<keyword evidence="11" id="KW-1185">Reference proteome</keyword>
<comment type="similarity">
    <text evidence="1 7">Belongs to the RNase PH family.</text>
</comment>
<dbReference type="OrthoDB" id="9802265at2"/>
<feature type="binding site" evidence="7">
    <location>
        <position position="87"/>
    </location>
    <ligand>
        <name>phosphate</name>
        <dbReference type="ChEBI" id="CHEBI:43474"/>
        <note>substrate</note>
    </ligand>
</feature>
<dbReference type="InterPro" id="IPR018336">
    <property type="entry name" value="RNase_PH_CS"/>
</dbReference>
<protein>
    <recommendedName>
        <fullName evidence="7">Ribonuclease PH</fullName>
        <shortName evidence="7">RNase PH</shortName>
        <ecNumber evidence="7">2.7.7.56</ecNumber>
    </recommendedName>
    <alternativeName>
        <fullName evidence="7">tRNA nucleotidyltransferase</fullName>
    </alternativeName>
</protein>
<dbReference type="HAMAP" id="MF_00564">
    <property type="entry name" value="RNase_PH"/>
    <property type="match status" value="1"/>
</dbReference>
<evidence type="ECO:0000256" key="3">
    <source>
        <dbReference type="ARBA" id="ARBA00022555"/>
    </source>
</evidence>
<evidence type="ECO:0000256" key="6">
    <source>
        <dbReference type="ARBA" id="ARBA00022884"/>
    </source>
</evidence>
<feature type="binding site" evidence="7">
    <location>
        <begin position="125"/>
        <end position="127"/>
    </location>
    <ligand>
        <name>phosphate</name>
        <dbReference type="ChEBI" id="CHEBI:43474"/>
        <note>substrate</note>
    </ligand>
</feature>
<dbReference type="EMBL" id="WIVE01000039">
    <property type="protein sequence ID" value="MQX37338.1"/>
    <property type="molecule type" value="Genomic_DNA"/>
</dbReference>
<comment type="catalytic activity">
    <reaction evidence="7">
        <text>tRNA(n+1) + phosphate = tRNA(n) + a ribonucleoside 5'-diphosphate</text>
        <dbReference type="Rhea" id="RHEA:10628"/>
        <dbReference type="Rhea" id="RHEA-COMP:17343"/>
        <dbReference type="Rhea" id="RHEA-COMP:17344"/>
        <dbReference type="ChEBI" id="CHEBI:43474"/>
        <dbReference type="ChEBI" id="CHEBI:57930"/>
        <dbReference type="ChEBI" id="CHEBI:173114"/>
        <dbReference type="EC" id="2.7.7.56"/>
    </reaction>
</comment>
<dbReference type="GO" id="GO:0008033">
    <property type="term" value="P:tRNA processing"/>
    <property type="evidence" value="ECO:0007669"/>
    <property type="project" value="UniProtKB-UniRule"/>
</dbReference>
<evidence type="ECO:0000256" key="2">
    <source>
        <dbReference type="ARBA" id="ARBA00022552"/>
    </source>
</evidence>
<dbReference type="PROSITE" id="PS01277">
    <property type="entry name" value="RIBONUCLEASE_PH"/>
    <property type="match status" value="1"/>
</dbReference>
<accession>A0A7X1ZFF9</accession>
<dbReference type="InterPro" id="IPR020568">
    <property type="entry name" value="Ribosomal_Su5_D2-typ_SF"/>
</dbReference>
<reference evidence="10 11" key="1">
    <citation type="submission" date="2019-10" db="EMBL/GenBank/DDBJ databases">
        <title>Draft whole-genome sequence of the purple nonsulfur photosynthetic bacterium Roseospira navarrensis DSM 15114.</title>
        <authorList>
            <person name="Kyndt J.A."/>
            <person name="Meyer T.E."/>
        </authorList>
    </citation>
    <scope>NUCLEOTIDE SEQUENCE [LARGE SCALE GENOMIC DNA]</scope>
    <source>
        <strain evidence="10 11">DSM 15114</strain>
    </source>
</reference>
<evidence type="ECO:0000259" key="8">
    <source>
        <dbReference type="Pfam" id="PF01138"/>
    </source>
</evidence>
<dbReference type="GO" id="GO:0000175">
    <property type="term" value="F:3'-5'-RNA exonuclease activity"/>
    <property type="evidence" value="ECO:0007669"/>
    <property type="project" value="UniProtKB-UniRule"/>
</dbReference>
<dbReference type="InterPro" id="IPR002381">
    <property type="entry name" value="RNase_PH_bac-type"/>
</dbReference>
<dbReference type="GO" id="GO:0000049">
    <property type="term" value="F:tRNA binding"/>
    <property type="evidence" value="ECO:0007669"/>
    <property type="project" value="UniProtKB-UniRule"/>
</dbReference>
<evidence type="ECO:0000259" key="9">
    <source>
        <dbReference type="Pfam" id="PF03725"/>
    </source>
</evidence>
<dbReference type="NCBIfam" id="TIGR01966">
    <property type="entry name" value="RNasePH"/>
    <property type="match status" value="1"/>
</dbReference>
<gene>
    <name evidence="7" type="primary">rph</name>
    <name evidence="10" type="ORF">GHC57_12490</name>
</gene>
<dbReference type="GO" id="GO:0031125">
    <property type="term" value="P:rRNA 3'-end processing"/>
    <property type="evidence" value="ECO:0007669"/>
    <property type="project" value="UniProtKB-ARBA"/>
</dbReference>
<dbReference type="InterPro" id="IPR001247">
    <property type="entry name" value="ExoRNase_PH_dom1"/>
</dbReference>
<dbReference type="EC" id="2.7.7.56" evidence="7"/>
<evidence type="ECO:0000313" key="11">
    <source>
        <dbReference type="Proteomes" id="UP000434582"/>
    </source>
</evidence>
<evidence type="ECO:0000256" key="5">
    <source>
        <dbReference type="ARBA" id="ARBA00022695"/>
    </source>
</evidence>
<dbReference type="Gene3D" id="3.30.230.70">
    <property type="entry name" value="GHMP Kinase, N-terminal domain"/>
    <property type="match status" value="1"/>
</dbReference>
<keyword evidence="6" id="KW-0694">RNA-binding</keyword>
<dbReference type="InterPro" id="IPR027408">
    <property type="entry name" value="PNPase/RNase_PH_dom_sf"/>
</dbReference>
<dbReference type="FunFam" id="3.30.230.70:FF:000003">
    <property type="entry name" value="Ribonuclease PH"/>
    <property type="match status" value="1"/>
</dbReference>
<comment type="function">
    <text evidence="7">Phosphorolytic 3'-5' exoribonuclease that plays an important role in tRNA 3'-end maturation. Removes nucleotide residues following the 3'-CCA terminus of tRNAs; can also add nucleotides to the ends of RNA molecules by using nucleoside diphosphates as substrates, but this may not be physiologically important. Probably plays a role in initiation of 16S rRNA degradation (leading to ribosome degradation) during starvation.</text>
</comment>
<keyword evidence="4 7" id="KW-0819">tRNA processing</keyword>
<evidence type="ECO:0000313" key="10">
    <source>
        <dbReference type="EMBL" id="MQX37338.1"/>
    </source>
</evidence>
<name>A0A7X1ZFF9_9PROT</name>
<dbReference type="Proteomes" id="UP000434582">
    <property type="component" value="Unassembled WGS sequence"/>
</dbReference>
<keyword evidence="7 10" id="KW-0808">Transferase</keyword>
<dbReference type="Pfam" id="PF01138">
    <property type="entry name" value="RNase_PH"/>
    <property type="match status" value="1"/>
</dbReference>
<keyword evidence="3 7" id="KW-0820">tRNA-binding</keyword>
<feature type="domain" description="Exoribonuclease phosphorolytic" evidence="8">
    <location>
        <begin position="10"/>
        <end position="141"/>
    </location>
</feature>
<dbReference type="PANTHER" id="PTHR11953:SF0">
    <property type="entry name" value="EXOSOME COMPLEX COMPONENT RRP41"/>
    <property type="match status" value="1"/>
</dbReference>
<dbReference type="RefSeq" id="WP_153344715.1">
    <property type="nucleotide sequence ID" value="NZ_WIVE01000039.1"/>
</dbReference>
<keyword evidence="5 7" id="KW-0548">Nucleotidyltransferase</keyword>
<dbReference type="SUPFAM" id="SSF55666">
    <property type="entry name" value="Ribonuclease PH domain 2-like"/>
    <property type="match status" value="1"/>
</dbReference>
<evidence type="ECO:0000256" key="4">
    <source>
        <dbReference type="ARBA" id="ARBA00022694"/>
    </source>
</evidence>
<comment type="subunit">
    <text evidence="7">Homohexameric ring arranged as a trimer of dimers.</text>
</comment>
<dbReference type="InterPro" id="IPR050080">
    <property type="entry name" value="RNase_PH"/>
</dbReference>
<dbReference type="GO" id="GO:0009022">
    <property type="term" value="F:tRNA nucleotidyltransferase activity"/>
    <property type="evidence" value="ECO:0007669"/>
    <property type="project" value="UniProtKB-UniRule"/>
</dbReference>